<dbReference type="GO" id="GO:0004620">
    <property type="term" value="F:phospholipase activity"/>
    <property type="evidence" value="ECO:0007669"/>
    <property type="project" value="TreeGrafter"/>
</dbReference>
<evidence type="ECO:0000256" key="5">
    <source>
        <dbReference type="RuleBase" id="RU361262"/>
    </source>
</evidence>
<name>A0A8S1JFG0_9CHLO</name>
<dbReference type="InterPro" id="IPR002641">
    <property type="entry name" value="PNPLA_dom"/>
</dbReference>
<dbReference type="GO" id="GO:0006631">
    <property type="term" value="P:fatty acid metabolic process"/>
    <property type="evidence" value="ECO:0007669"/>
    <property type="project" value="TreeGrafter"/>
</dbReference>
<dbReference type="Proteomes" id="UP000708148">
    <property type="component" value="Unassembled WGS sequence"/>
</dbReference>
<feature type="active site" description="Proton acceptor" evidence="4">
    <location>
        <position position="382"/>
    </location>
</feature>
<gene>
    <name evidence="7" type="ORF">OSTQU699_LOCUS10068</name>
</gene>
<comment type="function">
    <text evidence="5">Lipolytic acyl hydrolase (LAH).</text>
</comment>
<reference evidence="7" key="1">
    <citation type="submission" date="2020-12" db="EMBL/GenBank/DDBJ databases">
        <authorList>
            <person name="Iha C."/>
        </authorList>
    </citation>
    <scope>NUCLEOTIDE SEQUENCE</scope>
</reference>
<dbReference type="SUPFAM" id="SSF48371">
    <property type="entry name" value="ARM repeat"/>
    <property type="match status" value="1"/>
</dbReference>
<dbReference type="GO" id="GO:0016020">
    <property type="term" value="C:membrane"/>
    <property type="evidence" value="ECO:0007669"/>
    <property type="project" value="TreeGrafter"/>
</dbReference>
<dbReference type="PANTHER" id="PTHR24185:SF1">
    <property type="entry name" value="CALCIUM-INDEPENDENT PHOSPHOLIPASE A2-GAMMA"/>
    <property type="match status" value="1"/>
</dbReference>
<evidence type="ECO:0000259" key="6">
    <source>
        <dbReference type="PROSITE" id="PS51635"/>
    </source>
</evidence>
<dbReference type="EC" id="3.1.1.-" evidence="5"/>
<dbReference type="SUPFAM" id="SSF52151">
    <property type="entry name" value="FabD/lysophospholipase-like"/>
    <property type="match status" value="1"/>
</dbReference>
<evidence type="ECO:0000313" key="8">
    <source>
        <dbReference type="Proteomes" id="UP000708148"/>
    </source>
</evidence>
<evidence type="ECO:0000256" key="2">
    <source>
        <dbReference type="ARBA" id="ARBA00022963"/>
    </source>
</evidence>
<dbReference type="Gene3D" id="3.40.1090.10">
    <property type="entry name" value="Cytosolic phospholipase A2 catalytic domain"/>
    <property type="match status" value="1"/>
</dbReference>
<keyword evidence="3 4" id="KW-0443">Lipid metabolism</keyword>
<evidence type="ECO:0000256" key="1">
    <source>
        <dbReference type="ARBA" id="ARBA00022801"/>
    </source>
</evidence>
<evidence type="ECO:0000313" key="7">
    <source>
        <dbReference type="EMBL" id="CAD7704713.1"/>
    </source>
</evidence>
<dbReference type="Pfam" id="PF01734">
    <property type="entry name" value="Patatin"/>
    <property type="match status" value="1"/>
</dbReference>
<feature type="domain" description="PNPLA" evidence="6">
    <location>
        <begin position="173"/>
        <end position="395"/>
    </location>
</feature>
<accession>A0A8S1JFG0</accession>
<dbReference type="PROSITE" id="PS51635">
    <property type="entry name" value="PNPLA"/>
    <property type="match status" value="1"/>
</dbReference>
<feature type="short sequence motif" description="GXGXXG" evidence="4">
    <location>
        <begin position="177"/>
        <end position="182"/>
    </location>
</feature>
<feature type="short sequence motif" description="DGA/G" evidence="4">
    <location>
        <begin position="382"/>
        <end position="384"/>
    </location>
</feature>
<dbReference type="AlphaFoldDB" id="A0A8S1JFG0"/>
<feature type="short sequence motif" description="GXSXG" evidence="4">
    <location>
        <begin position="209"/>
        <end position="213"/>
    </location>
</feature>
<sequence length="700" mass="76197">MSLSEDEVVQKQAAKVLGCLAEDPKMAEELFRSDVHTPMIGLMRSSKHDLQGGGLRVLASLALASDMVSACLLKSEMLEALQEMIRTPTAASVRHLALETLGNLAFSQDGKATLANVPGMRSMLIDLAEGRGTDVDRKTRVCSLRVLAILGQLDEVWRITGRPNVKGRGVRILTMDGGGMKGICTVALLREIERRTGRRISDLFDLVGGTSTGAMLGAAIGLRDFTLDQGADIYKKLGFKVFSQPEEEQPGWKESLYRMYRSGQQSIRVAMTGCKHDASTFEGLLQDFSSFPRDFCLNDAFIDTACLPLPRFFAVATLCTTVPSVPYLFRNYEFPPERNELVRGLNGCLGSSKHLVWEGIRASSAAPYYLVDFQIGDSRFQDGAVIANNPTAIAIQQARLLWPDAPIDCVVSLGVGSVPRAQREKSSSTLLENGSILIESACSVERVNEALLASLPMVPGLKYFRFNPVDVRCDMPLDSTDPEAWTRLEAATAEYIEQEASRFDEAATLLCSNLECSRSVATAPDASRVFLGSRRTITVVDCPLPGDTSWPVAVSKMCKGFTQCLYACTRGFPLELNDESPSKEEQVRDSAAAQNVVPILHEPSLSDWNTERQKHNAFNSEVPQASGDCVGLQTCFDPSSMPKFAAKDDYPSGAPLSNIQTPFTKCDVALSGAASPDSFGEQLQGGLWVNDSLCFDVLVC</sequence>
<comment type="domain">
    <text evidence="5">The nitrogen atoms of the two glycine residues in the GGXR motif define the oxyanion hole, and stabilize the oxyanion that forms during the nucleophilic attack by the catalytic serine during substrate cleavage.</text>
</comment>
<dbReference type="Gene3D" id="1.25.10.10">
    <property type="entry name" value="Leucine-rich Repeat Variant"/>
    <property type="match status" value="1"/>
</dbReference>
<dbReference type="InterPro" id="IPR011989">
    <property type="entry name" value="ARM-like"/>
</dbReference>
<organism evidence="7 8">
    <name type="scientific">Ostreobium quekettii</name>
    <dbReference type="NCBI Taxonomy" id="121088"/>
    <lineage>
        <taxon>Eukaryota</taxon>
        <taxon>Viridiplantae</taxon>
        <taxon>Chlorophyta</taxon>
        <taxon>core chlorophytes</taxon>
        <taxon>Ulvophyceae</taxon>
        <taxon>TCBD clade</taxon>
        <taxon>Bryopsidales</taxon>
        <taxon>Ostreobineae</taxon>
        <taxon>Ostreobiaceae</taxon>
        <taxon>Ostreobium</taxon>
    </lineage>
</organism>
<keyword evidence="8" id="KW-1185">Reference proteome</keyword>
<dbReference type="InterPro" id="IPR016024">
    <property type="entry name" value="ARM-type_fold"/>
</dbReference>
<evidence type="ECO:0000256" key="4">
    <source>
        <dbReference type="PROSITE-ProRule" id="PRU01161"/>
    </source>
</evidence>
<feature type="active site" description="Nucleophile" evidence="4">
    <location>
        <position position="211"/>
    </location>
</feature>
<proteinExistence type="inferred from homology"/>
<dbReference type="OrthoDB" id="630895at2759"/>
<dbReference type="PANTHER" id="PTHR24185">
    <property type="entry name" value="CALCIUM-INDEPENDENT PHOSPHOLIPASE A2-GAMMA"/>
    <property type="match status" value="1"/>
</dbReference>
<comment type="similarity">
    <text evidence="5">Belongs to the patatin family.</text>
</comment>
<keyword evidence="1 4" id="KW-0378">Hydrolase</keyword>
<dbReference type="InterPro" id="IPR016035">
    <property type="entry name" value="Acyl_Trfase/lysoPLipase"/>
</dbReference>
<evidence type="ECO:0000256" key="3">
    <source>
        <dbReference type="ARBA" id="ARBA00023098"/>
    </source>
</evidence>
<protein>
    <recommendedName>
        <fullName evidence="5">Patatin</fullName>
        <ecNumber evidence="5">3.1.1.-</ecNumber>
    </recommendedName>
</protein>
<keyword evidence="2 4" id="KW-0442">Lipid degradation</keyword>
<dbReference type="EMBL" id="CAJHUC010002945">
    <property type="protein sequence ID" value="CAD7704713.1"/>
    <property type="molecule type" value="Genomic_DNA"/>
</dbReference>
<comment type="caution">
    <text evidence="7">The sequence shown here is derived from an EMBL/GenBank/DDBJ whole genome shotgun (WGS) entry which is preliminary data.</text>
</comment>
<dbReference type="GO" id="GO:0016042">
    <property type="term" value="P:lipid catabolic process"/>
    <property type="evidence" value="ECO:0007669"/>
    <property type="project" value="UniProtKB-UniRule"/>
</dbReference>